<dbReference type="InterPro" id="IPR052712">
    <property type="entry name" value="Acid_resist_chaperone_HdeD"/>
</dbReference>
<feature type="transmembrane region" description="Helical" evidence="1">
    <location>
        <begin position="129"/>
        <end position="149"/>
    </location>
</feature>
<name>A0A4Q7YU40_9BACT</name>
<dbReference type="Proteomes" id="UP000292958">
    <property type="component" value="Unassembled WGS sequence"/>
</dbReference>
<dbReference type="InterPro" id="IPR005325">
    <property type="entry name" value="DUF308_memb"/>
</dbReference>
<feature type="transmembrane region" description="Helical" evidence="1">
    <location>
        <begin position="16"/>
        <end position="36"/>
    </location>
</feature>
<dbReference type="PANTHER" id="PTHR34989">
    <property type="entry name" value="PROTEIN HDED"/>
    <property type="match status" value="1"/>
</dbReference>
<accession>A0A4Q7YU40</accession>
<evidence type="ECO:0000256" key="1">
    <source>
        <dbReference type="SAM" id="Phobius"/>
    </source>
</evidence>
<keyword evidence="1" id="KW-0472">Membrane</keyword>
<proteinExistence type="predicted"/>
<protein>
    <submittedName>
        <fullName evidence="2">Uncharacterized membrane protein HdeD (DUF308 family)</fullName>
    </submittedName>
</protein>
<comment type="caution">
    <text evidence="2">The sequence shown here is derived from an EMBL/GenBank/DDBJ whole genome shotgun (WGS) entry which is preliminary data.</text>
</comment>
<sequence>MSDTIHPISDFARGTLNWSIFLSILLILAGFCTLLVPALGGIGVTIFVGWALIVSGITHFVFAWKSHTTGSRIWEVLVGLAYLFAGIYLILHPVAGLASLTLLLAFYLLFEGIFEIISFFQIRPRHGAGWLLFDGLVTLLLAVMIWRQWPSSSLWAIGTLVGISMLFSGFSRLMLSLSAKRFLKAAL</sequence>
<dbReference type="AlphaFoldDB" id="A0A4Q7YU40"/>
<feature type="transmembrane region" description="Helical" evidence="1">
    <location>
        <begin position="97"/>
        <end position="117"/>
    </location>
</feature>
<keyword evidence="1" id="KW-0812">Transmembrane</keyword>
<dbReference type="Pfam" id="PF03729">
    <property type="entry name" value="DUF308"/>
    <property type="match status" value="2"/>
</dbReference>
<feature type="transmembrane region" description="Helical" evidence="1">
    <location>
        <begin position="155"/>
        <end position="175"/>
    </location>
</feature>
<feature type="transmembrane region" description="Helical" evidence="1">
    <location>
        <begin position="74"/>
        <end position="91"/>
    </location>
</feature>
<dbReference type="EMBL" id="SHKW01000001">
    <property type="protein sequence ID" value="RZU40601.1"/>
    <property type="molecule type" value="Genomic_DNA"/>
</dbReference>
<gene>
    <name evidence="2" type="ORF">BDD14_2070</name>
</gene>
<reference evidence="2 3" key="1">
    <citation type="submission" date="2019-02" db="EMBL/GenBank/DDBJ databases">
        <title>Genomic Encyclopedia of Archaeal and Bacterial Type Strains, Phase II (KMG-II): from individual species to whole genera.</title>
        <authorList>
            <person name="Goeker M."/>
        </authorList>
    </citation>
    <scope>NUCLEOTIDE SEQUENCE [LARGE SCALE GENOMIC DNA]</scope>
    <source>
        <strain evidence="2 3">DSM 18101</strain>
    </source>
</reference>
<dbReference type="PANTHER" id="PTHR34989:SF1">
    <property type="entry name" value="PROTEIN HDED"/>
    <property type="match status" value="1"/>
</dbReference>
<keyword evidence="3" id="KW-1185">Reference proteome</keyword>
<dbReference type="GO" id="GO:0005886">
    <property type="term" value="C:plasma membrane"/>
    <property type="evidence" value="ECO:0007669"/>
    <property type="project" value="TreeGrafter"/>
</dbReference>
<evidence type="ECO:0000313" key="3">
    <source>
        <dbReference type="Proteomes" id="UP000292958"/>
    </source>
</evidence>
<evidence type="ECO:0000313" key="2">
    <source>
        <dbReference type="EMBL" id="RZU40601.1"/>
    </source>
</evidence>
<dbReference type="OrthoDB" id="9815400at2"/>
<feature type="transmembrane region" description="Helical" evidence="1">
    <location>
        <begin position="42"/>
        <end position="62"/>
    </location>
</feature>
<organism evidence="2 3">
    <name type="scientific">Edaphobacter modestus</name>
    <dbReference type="NCBI Taxonomy" id="388466"/>
    <lineage>
        <taxon>Bacteria</taxon>
        <taxon>Pseudomonadati</taxon>
        <taxon>Acidobacteriota</taxon>
        <taxon>Terriglobia</taxon>
        <taxon>Terriglobales</taxon>
        <taxon>Acidobacteriaceae</taxon>
        <taxon>Edaphobacter</taxon>
    </lineage>
</organism>
<keyword evidence="1" id="KW-1133">Transmembrane helix</keyword>
<dbReference type="RefSeq" id="WP_130418650.1">
    <property type="nucleotide sequence ID" value="NZ_SHKW01000001.1"/>
</dbReference>